<evidence type="ECO:0000256" key="3">
    <source>
        <dbReference type="ARBA" id="ARBA00023015"/>
    </source>
</evidence>
<keyword evidence="1" id="KW-0479">Metal-binding</keyword>
<keyword evidence="2" id="KW-0862">Zinc</keyword>
<dbReference type="PROSITE" id="PS50048">
    <property type="entry name" value="ZN2_CY6_FUNGAL_2"/>
    <property type="match status" value="1"/>
</dbReference>
<accession>A0A6A6QWH6</accession>
<dbReference type="InterPro" id="IPR052360">
    <property type="entry name" value="Transcr_Regulatory_Proteins"/>
</dbReference>
<dbReference type="SUPFAM" id="SSF57701">
    <property type="entry name" value="Zn2/Cys6 DNA-binding domain"/>
    <property type="match status" value="1"/>
</dbReference>
<reference evidence="8" key="1">
    <citation type="journal article" date="2020" name="Stud. Mycol.">
        <title>101 Dothideomycetes genomes: a test case for predicting lifestyles and emergence of pathogens.</title>
        <authorList>
            <person name="Haridas S."/>
            <person name="Albert R."/>
            <person name="Binder M."/>
            <person name="Bloem J."/>
            <person name="Labutti K."/>
            <person name="Salamov A."/>
            <person name="Andreopoulos B."/>
            <person name="Baker S."/>
            <person name="Barry K."/>
            <person name="Bills G."/>
            <person name="Bluhm B."/>
            <person name="Cannon C."/>
            <person name="Castanera R."/>
            <person name="Culley D."/>
            <person name="Daum C."/>
            <person name="Ezra D."/>
            <person name="Gonzalez J."/>
            <person name="Henrissat B."/>
            <person name="Kuo A."/>
            <person name="Liang C."/>
            <person name="Lipzen A."/>
            <person name="Lutzoni F."/>
            <person name="Magnuson J."/>
            <person name="Mondo S."/>
            <person name="Nolan M."/>
            <person name="Ohm R."/>
            <person name="Pangilinan J."/>
            <person name="Park H.-J."/>
            <person name="Ramirez L."/>
            <person name="Alfaro M."/>
            <person name="Sun H."/>
            <person name="Tritt A."/>
            <person name="Yoshinaga Y."/>
            <person name="Zwiers L.-H."/>
            <person name="Turgeon B."/>
            <person name="Goodwin S."/>
            <person name="Spatafora J."/>
            <person name="Crous P."/>
            <person name="Grigoriev I."/>
        </authorList>
    </citation>
    <scope>NUCLEOTIDE SEQUENCE</scope>
    <source>
        <strain evidence="8">CBS 269.34</strain>
    </source>
</reference>
<dbReference type="PANTHER" id="PTHR36206">
    <property type="entry name" value="ASPERCRYPTIN BIOSYNTHESIS CLUSTER-SPECIFIC TRANSCRIPTION REGULATOR ATNN-RELATED"/>
    <property type="match status" value="1"/>
</dbReference>
<organism evidence="8 9">
    <name type="scientific">Lophium mytilinum</name>
    <dbReference type="NCBI Taxonomy" id="390894"/>
    <lineage>
        <taxon>Eukaryota</taxon>
        <taxon>Fungi</taxon>
        <taxon>Dikarya</taxon>
        <taxon>Ascomycota</taxon>
        <taxon>Pezizomycotina</taxon>
        <taxon>Dothideomycetes</taxon>
        <taxon>Pleosporomycetidae</taxon>
        <taxon>Mytilinidiales</taxon>
        <taxon>Mytilinidiaceae</taxon>
        <taxon>Lophium</taxon>
    </lineage>
</organism>
<gene>
    <name evidence="8" type="ORF">BU16DRAFT_370528</name>
</gene>
<dbReference type="SMART" id="SM00066">
    <property type="entry name" value="GAL4"/>
    <property type="match status" value="1"/>
</dbReference>
<proteinExistence type="predicted"/>
<dbReference type="EMBL" id="MU004188">
    <property type="protein sequence ID" value="KAF2496220.1"/>
    <property type="molecule type" value="Genomic_DNA"/>
</dbReference>
<evidence type="ECO:0000256" key="6">
    <source>
        <dbReference type="ARBA" id="ARBA00023242"/>
    </source>
</evidence>
<dbReference type="Proteomes" id="UP000799750">
    <property type="component" value="Unassembled WGS sequence"/>
</dbReference>
<dbReference type="CDD" id="cd00067">
    <property type="entry name" value="GAL4"/>
    <property type="match status" value="1"/>
</dbReference>
<dbReference type="InterPro" id="IPR021858">
    <property type="entry name" value="Fun_TF"/>
</dbReference>
<keyword evidence="5" id="KW-0804">Transcription</keyword>
<evidence type="ECO:0000256" key="5">
    <source>
        <dbReference type="ARBA" id="ARBA00023163"/>
    </source>
</evidence>
<dbReference type="OrthoDB" id="2593732at2759"/>
<dbReference type="PROSITE" id="PS00463">
    <property type="entry name" value="ZN2_CY6_FUNGAL_1"/>
    <property type="match status" value="1"/>
</dbReference>
<name>A0A6A6QWH6_9PEZI</name>
<dbReference type="GO" id="GO:0003677">
    <property type="term" value="F:DNA binding"/>
    <property type="evidence" value="ECO:0007669"/>
    <property type="project" value="UniProtKB-KW"/>
</dbReference>
<evidence type="ECO:0000313" key="8">
    <source>
        <dbReference type="EMBL" id="KAF2496220.1"/>
    </source>
</evidence>
<dbReference type="InterPro" id="IPR036864">
    <property type="entry name" value="Zn2-C6_fun-type_DNA-bd_sf"/>
</dbReference>
<dbReference type="AlphaFoldDB" id="A0A6A6QWH6"/>
<dbReference type="InterPro" id="IPR001138">
    <property type="entry name" value="Zn2Cys6_DnaBD"/>
</dbReference>
<keyword evidence="4" id="KW-0238">DNA-binding</keyword>
<evidence type="ECO:0000256" key="2">
    <source>
        <dbReference type="ARBA" id="ARBA00022833"/>
    </source>
</evidence>
<dbReference type="GO" id="GO:0000981">
    <property type="term" value="F:DNA-binding transcription factor activity, RNA polymerase II-specific"/>
    <property type="evidence" value="ECO:0007669"/>
    <property type="project" value="InterPro"/>
</dbReference>
<evidence type="ECO:0000259" key="7">
    <source>
        <dbReference type="PROSITE" id="PS50048"/>
    </source>
</evidence>
<keyword evidence="6" id="KW-0539">Nucleus</keyword>
<dbReference type="GO" id="GO:0008270">
    <property type="term" value="F:zinc ion binding"/>
    <property type="evidence" value="ECO:0007669"/>
    <property type="project" value="InterPro"/>
</dbReference>
<evidence type="ECO:0000256" key="4">
    <source>
        <dbReference type="ARBA" id="ARBA00023125"/>
    </source>
</evidence>
<dbReference type="Pfam" id="PF11951">
    <property type="entry name" value="Fungal_trans_2"/>
    <property type="match status" value="1"/>
</dbReference>
<protein>
    <recommendedName>
        <fullName evidence="7">Zn(2)-C6 fungal-type domain-containing protein</fullName>
    </recommendedName>
</protein>
<feature type="domain" description="Zn(2)-C6 fungal-type" evidence="7">
    <location>
        <begin position="16"/>
        <end position="44"/>
    </location>
</feature>
<dbReference type="PANTHER" id="PTHR36206:SF12">
    <property type="entry name" value="ASPERCRYPTIN BIOSYNTHESIS CLUSTER-SPECIFIC TRANSCRIPTION REGULATOR ATNN-RELATED"/>
    <property type="match status" value="1"/>
</dbReference>
<dbReference type="Pfam" id="PF00172">
    <property type="entry name" value="Zn_clus"/>
    <property type="match status" value="1"/>
</dbReference>
<evidence type="ECO:0000256" key="1">
    <source>
        <dbReference type="ARBA" id="ARBA00022723"/>
    </source>
</evidence>
<keyword evidence="3" id="KW-0805">Transcription regulation</keyword>
<keyword evidence="9" id="KW-1185">Reference proteome</keyword>
<sequence>MGGNKFRVSHKKASTGCGTCRARRVKCDEQKPSCRRCAIAGRICDGYQTQNPFVVFVAPQTRNQLSDGFENDTERRFFDYFRSISASEFSRFFDEKIWCKQVLQAAHTIPAVKHAVVAVASSHESFKAVRTHVPWNLPRWPSARIHAQGEYSKAITALRIQLEQEKSQCLPAVLTCGLLFCCLEMLGGNAPGALAHLAACVKILNSITSEPDAAAKDIIYIQSHTPLTNDVERDLLPIFTRLDIMASQGVIGRVPTLKQKTLPTADTPNAHPTYSFLSFSEASQALYILESSELAFSQPTWSSRYGLEVTHGGFSCFLARPIDNGHIPLEQIAARENLLKHLSSWGTAFAAFVSKHPTEANSRGCLLLRAHHLCITSKVLHSVYTQESIMDDSMPLFVEMLDACADIFYKATSKPSTPNARRSPPTWSVEGGIIRPLNWIIFKCRDGRIRRSALWILERCPQEGIWVPDMEAPPLRRAMEMEEDMIPGSSVGDWPPQENQVFKRCEDIPEWKRIHMGWKVPIPGQRKSAWYSLTQPNGSDGGWHVNEDVVDWLPEKGVYDTPDTKKIGR</sequence>
<dbReference type="Gene3D" id="4.10.240.10">
    <property type="entry name" value="Zn(2)-C6 fungal-type DNA-binding domain"/>
    <property type="match status" value="1"/>
</dbReference>
<evidence type="ECO:0000313" key="9">
    <source>
        <dbReference type="Proteomes" id="UP000799750"/>
    </source>
</evidence>